<name>A0A7Z0DJ55_9ACTN</name>
<dbReference type="PANTHER" id="PTHR38600:SF1">
    <property type="entry name" value="TRANSCRIPTIONAL REGULATORY PROTEIN"/>
    <property type="match status" value="1"/>
</dbReference>
<proteinExistence type="predicted"/>
<feature type="domain" description="HTH arsR-type" evidence="1">
    <location>
        <begin position="1"/>
        <end position="104"/>
    </location>
</feature>
<organism evidence="2 3">
    <name type="scientific">Nocardioides panzhihuensis</name>
    <dbReference type="NCBI Taxonomy" id="860243"/>
    <lineage>
        <taxon>Bacteria</taxon>
        <taxon>Bacillati</taxon>
        <taxon>Actinomycetota</taxon>
        <taxon>Actinomycetes</taxon>
        <taxon>Propionibacteriales</taxon>
        <taxon>Nocardioidaceae</taxon>
        <taxon>Nocardioides</taxon>
    </lineage>
</organism>
<dbReference type="InterPro" id="IPR001845">
    <property type="entry name" value="HTH_ArsR_DNA-bd_dom"/>
</dbReference>
<keyword evidence="3" id="KW-1185">Reference proteome</keyword>
<comment type="caution">
    <text evidence="2">The sequence shown here is derived from an EMBL/GenBank/DDBJ whole genome shotgun (WGS) entry which is preliminary data.</text>
</comment>
<gene>
    <name evidence="2" type="ORF">BJ988_001204</name>
</gene>
<sequence>MKYSIDEVSRAVSSASRRRLLEHVARGPATMSALADHLDLSLPAVDKHLKVLGSAGLVTKTKTGRVTQITLDPRGLDAMATWVERTRAHWAGAMQRYTDHLEDR</sequence>
<dbReference type="InterPro" id="IPR011991">
    <property type="entry name" value="ArsR-like_HTH"/>
</dbReference>
<keyword evidence="2" id="KW-0238">DNA-binding</keyword>
<dbReference type="EMBL" id="JACBZR010000001">
    <property type="protein sequence ID" value="NYI76556.1"/>
    <property type="molecule type" value="Genomic_DNA"/>
</dbReference>
<dbReference type="RefSeq" id="WP_179657187.1">
    <property type="nucleotide sequence ID" value="NZ_JACBZR010000001.1"/>
</dbReference>
<dbReference type="AlphaFoldDB" id="A0A7Z0DJ55"/>
<protein>
    <submittedName>
        <fullName evidence="2">DNA-binding transcriptional ArsR family regulator</fullName>
    </submittedName>
</protein>
<dbReference type="GO" id="GO:0003677">
    <property type="term" value="F:DNA binding"/>
    <property type="evidence" value="ECO:0007669"/>
    <property type="project" value="UniProtKB-KW"/>
</dbReference>
<evidence type="ECO:0000313" key="2">
    <source>
        <dbReference type="EMBL" id="NYI76556.1"/>
    </source>
</evidence>
<dbReference type="SUPFAM" id="SSF46785">
    <property type="entry name" value="Winged helix' DNA-binding domain"/>
    <property type="match status" value="1"/>
</dbReference>
<dbReference type="Proteomes" id="UP000564496">
    <property type="component" value="Unassembled WGS sequence"/>
</dbReference>
<dbReference type="Gene3D" id="1.10.10.10">
    <property type="entry name" value="Winged helix-like DNA-binding domain superfamily/Winged helix DNA-binding domain"/>
    <property type="match status" value="1"/>
</dbReference>
<evidence type="ECO:0000259" key="1">
    <source>
        <dbReference type="PROSITE" id="PS50987"/>
    </source>
</evidence>
<dbReference type="GO" id="GO:0003700">
    <property type="term" value="F:DNA-binding transcription factor activity"/>
    <property type="evidence" value="ECO:0007669"/>
    <property type="project" value="InterPro"/>
</dbReference>
<reference evidence="2 3" key="1">
    <citation type="submission" date="2020-07" db="EMBL/GenBank/DDBJ databases">
        <title>Sequencing the genomes of 1000 actinobacteria strains.</title>
        <authorList>
            <person name="Klenk H.-P."/>
        </authorList>
    </citation>
    <scope>NUCLEOTIDE SEQUENCE [LARGE SCALE GENOMIC DNA]</scope>
    <source>
        <strain evidence="2 3">DSM 26487</strain>
    </source>
</reference>
<dbReference type="SMART" id="SM00418">
    <property type="entry name" value="HTH_ARSR"/>
    <property type="match status" value="1"/>
</dbReference>
<dbReference type="InterPro" id="IPR036390">
    <property type="entry name" value="WH_DNA-bd_sf"/>
</dbReference>
<dbReference type="PROSITE" id="PS50987">
    <property type="entry name" value="HTH_ARSR_2"/>
    <property type="match status" value="1"/>
</dbReference>
<evidence type="ECO:0000313" key="3">
    <source>
        <dbReference type="Proteomes" id="UP000564496"/>
    </source>
</evidence>
<accession>A0A7Z0DJ55</accession>
<dbReference type="Pfam" id="PF12840">
    <property type="entry name" value="HTH_20"/>
    <property type="match status" value="1"/>
</dbReference>
<dbReference type="InterPro" id="IPR036388">
    <property type="entry name" value="WH-like_DNA-bd_sf"/>
</dbReference>
<dbReference type="CDD" id="cd00090">
    <property type="entry name" value="HTH_ARSR"/>
    <property type="match status" value="1"/>
</dbReference>
<dbReference type="PANTHER" id="PTHR38600">
    <property type="entry name" value="TRANSCRIPTIONAL REGULATORY PROTEIN"/>
    <property type="match status" value="1"/>
</dbReference>